<dbReference type="EMBL" id="JAUTXU010000140">
    <property type="protein sequence ID" value="KAK3704333.1"/>
    <property type="molecule type" value="Genomic_DNA"/>
</dbReference>
<evidence type="ECO:0000313" key="2">
    <source>
        <dbReference type="Proteomes" id="UP001281147"/>
    </source>
</evidence>
<proteinExistence type="predicted"/>
<accession>A0ACC3MV59</accession>
<reference evidence="1" key="1">
    <citation type="submission" date="2023-07" db="EMBL/GenBank/DDBJ databases">
        <title>Black Yeasts Isolated from many extreme environments.</title>
        <authorList>
            <person name="Coleine C."/>
            <person name="Stajich J.E."/>
            <person name="Selbmann L."/>
        </authorList>
    </citation>
    <scope>NUCLEOTIDE SEQUENCE</scope>
    <source>
        <strain evidence="1">CCFEE 5714</strain>
    </source>
</reference>
<sequence>MSFQFVNVTPGQPETDAETRRRIRSQAMRDYRRRQRVEEEHISSSPEGSPSSLSSPQRSSASQSRQESRRRTSSSQSLPPVPEVSRRQSSGASKDDLPVLKDLEVAKGKRRSPQSMLDDDQPNAPPKQKRYEKPRAQHGVFGTFTVKLPKLNRPPQPLSDELDPLSTPGQLERMLSICESHNRWLIGNASVEPGDSQMSGPWDDPTSQMLLFALCLKSIGHLDAVRTENIGENKRLFKTRILALANKRLKNPAKALEDKTIGALACLTSYEISRGSTEATLHLTGLSQIIKLRGGTDRIGNKGGLYMFLEV</sequence>
<protein>
    <submittedName>
        <fullName evidence="1">Uncharacterized protein</fullName>
    </submittedName>
</protein>
<keyword evidence="2" id="KW-1185">Reference proteome</keyword>
<gene>
    <name evidence="1" type="ORF">LTR37_013886</name>
</gene>
<dbReference type="Proteomes" id="UP001281147">
    <property type="component" value="Unassembled WGS sequence"/>
</dbReference>
<evidence type="ECO:0000313" key="1">
    <source>
        <dbReference type="EMBL" id="KAK3704333.1"/>
    </source>
</evidence>
<comment type="caution">
    <text evidence="1">The sequence shown here is derived from an EMBL/GenBank/DDBJ whole genome shotgun (WGS) entry which is preliminary data.</text>
</comment>
<name>A0ACC3MV59_9PEZI</name>
<organism evidence="1 2">
    <name type="scientific">Vermiconidia calcicola</name>
    <dbReference type="NCBI Taxonomy" id="1690605"/>
    <lineage>
        <taxon>Eukaryota</taxon>
        <taxon>Fungi</taxon>
        <taxon>Dikarya</taxon>
        <taxon>Ascomycota</taxon>
        <taxon>Pezizomycotina</taxon>
        <taxon>Dothideomycetes</taxon>
        <taxon>Dothideomycetidae</taxon>
        <taxon>Mycosphaerellales</taxon>
        <taxon>Extremaceae</taxon>
        <taxon>Vermiconidia</taxon>
    </lineage>
</organism>